<protein>
    <submittedName>
        <fullName evidence="2">Uncharacterized protein</fullName>
    </submittedName>
</protein>
<keyword evidence="1" id="KW-0812">Transmembrane</keyword>
<dbReference type="AlphaFoldDB" id="A0A2H0TXD5"/>
<evidence type="ECO:0000256" key="1">
    <source>
        <dbReference type="SAM" id="Phobius"/>
    </source>
</evidence>
<name>A0A2H0TXD5_9BACT</name>
<evidence type="ECO:0000313" key="3">
    <source>
        <dbReference type="Proteomes" id="UP000231530"/>
    </source>
</evidence>
<reference evidence="3" key="1">
    <citation type="submission" date="2017-09" db="EMBL/GenBank/DDBJ databases">
        <title>Depth-based differentiation of microbial function through sediment-hosted aquifers and enrichment of novel symbionts in the deep terrestrial subsurface.</title>
        <authorList>
            <person name="Probst A.J."/>
            <person name="Ladd B."/>
            <person name="Jarett J.K."/>
            <person name="Geller-Mcgrath D.E."/>
            <person name="Sieber C.M.K."/>
            <person name="Emerson J.B."/>
            <person name="Anantharaman K."/>
            <person name="Thomas B.C."/>
            <person name="Malmstrom R."/>
            <person name="Stieglmeier M."/>
            <person name="Klingl A."/>
            <person name="Woyke T."/>
            <person name="Ryan C.M."/>
            <person name="Banfield J.F."/>
        </authorList>
    </citation>
    <scope>NUCLEOTIDE SEQUENCE [LARGE SCALE GENOMIC DNA]</scope>
</reference>
<feature type="transmembrane region" description="Helical" evidence="1">
    <location>
        <begin position="194"/>
        <end position="227"/>
    </location>
</feature>
<keyword evidence="1" id="KW-1133">Transmembrane helix</keyword>
<organism evidence="2 3">
    <name type="scientific">Candidatus Magasanikbacteria bacterium CG10_big_fil_rev_8_21_14_0_10_42_10</name>
    <dbReference type="NCBI Taxonomy" id="1974649"/>
    <lineage>
        <taxon>Bacteria</taxon>
        <taxon>Candidatus Magasanikiibacteriota</taxon>
    </lineage>
</organism>
<comment type="caution">
    <text evidence="2">The sequence shown here is derived from an EMBL/GenBank/DDBJ whole genome shotgun (WGS) entry which is preliminary data.</text>
</comment>
<proteinExistence type="predicted"/>
<accession>A0A2H0TXD5</accession>
<gene>
    <name evidence="2" type="ORF">COU32_00160</name>
</gene>
<sequence length="239" mass="28132">MKNNFFRKDLNLKKRWWHRLFLVIFILSFISILGNEIISYKDGLGFQRWERTSTLNERIDTQLSSVEELLQKDEKISDSDSPYVLNIKDLPYDSFVLDNVYCSNRIDDQIEMLMMNKGIDQLLIREVYGRYENIPLDDFKRYLKNNKINCVTTDSYTSFDPSGSATGKLRFLEPDEKFQNEYAFYKPSTSQTILYLLGTSLLMLLAYGAIFGMIIVIYYKVLLYIVFGNQKSINEKKIE</sequence>
<dbReference type="Proteomes" id="UP000231530">
    <property type="component" value="Unassembled WGS sequence"/>
</dbReference>
<keyword evidence="1" id="KW-0472">Membrane</keyword>
<evidence type="ECO:0000313" key="2">
    <source>
        <dbReference type="EMBL" id="PIR76811.1"/>
    </source>
</evidence>
<dbReference type="EMBL" id="PFBY01000002">
    <property type="protein sequence ID" value="PIR76811.1"/>
    <property type="molecule type" value="Genomic_DNA"/>
</dbReference>